<evidence type="ECO:0000256" key="3">
    <source>
        <dbReference type="ARBA" id="ARBA00013081"/>
    </source>
</evidence>
<dbReference type="CDD" id="cd00143">
    <property type="entry name" value="PP2Cc"/>
    <property type="match status" value="1"/>
</dbReference>
<feature type="region of interest" description="Disordered" evidence="10">
    <location>
        <begin position="190"/>
        <end position="482"/>
    </location>
</feature>
<dbReference type="InterPro" id="IPR001932">
    <property type="entry name" value="PPM-type_phosphatase-like_dom"/>
</dbReference>
<accession>A0ABD2JNM2</accession>
<keyword evidence="7 9" id="KW-0904">Protein phosphatase</keyword>
<gene>
    <name evidence="12" type="ORF">niasHT_023762</name>
</gene>
<feature type="compositionally biased region" description="Polar residues" evidence="10">
    <location>
        <begin position="377"/>
        <end position="399"/>
    </location>
</feature>
<dbReference type="SUPFAM" id="SSF81606">
    <property type="entry name" value="PP2C-like"/>
    <property type="match status" value="2"/>
</dbReference>
<dbReference type="EC" id="3.1.3.16" evidence="3"/>
<feature type="compositionally biased region" description="Basic and acidic residues" evidence="10">
    <location>
        <begin position="350"/>
        <end position="375"/>
    </location>
</feature>
<comment type="cofactor">
    <cofactor evidence="1">
        <name>Mn(2+)</name>
        <dbReference type="ChEBI" id="CHEBI:29035"/>
    </cofactor>
</comment>
<feature type="compositionally biased region" description="Polar residues" evidence="10">
    <location>
        <begin position="332"/>
        <end position="344"/>
    </location>
</feature>
<evidence type="ECO:0000313" key="13">
    <source>
        <dbReference type="Proteomes" id="UP001620626"/>
    </source>
</evidence>
<dbReference type="PANTHER" id="PTHR13832">
    <property type="entry name" value="PROTEIN PHOSPHATASE 2C"/>
    <property type="match status" value="1"/>
</dbReference>
<feature type="compositionally biased region" description="Basic and acidic residues" evidence="10">
    <location>
        <begin position="133"/>
        <end position="151"/>
    </location>
</feature>
<feature type="region of interest" description="Disordered" evidence="10">
    <location>
        <begin position="120"/>
        <end position="151"/>
    </location>
</feature>
<dbReference type="EMBL" id="JBICBT010000927">
    <property type="protein sequence ID" value="KAL3092203.1"/>
    <property type="molecule type" value="Genomic_DNA"/>
</dbReference>
<sequence length="678" mass="75407">MGAYLSRPEKEKSHEEGENDFIRFAATSMQGWRTHQEDAHNCILSFGDECSLFAVYDGHGGSDVSAYLKKNFPDFLKEHNLLLHTTDEGLSAALHKLFVKFDETLRHDETVKAMAELKTALSTTSDQQQQQTEEQKANEGSDPGEKERKERESLIEEAFALSQEANISLEQIIKRYTKCRNQLLERVADQISDQQQQDHSDSTDDISTNKHERKKRPIVFISPQLRKRVKIQQQLAEADSANDGDDDSEQKQQKEKNPLTVSGGDKDDEMTDVHSQLEQKQQQQKQQETEAKKSDGTTKTADIPSDPFVNKSDVEEVTSSTLNGNLPEETNKCNSSSEIEQLNGEQQKQQQEKKKHEDGLDEFKRPEKRREKDEGNGDSSADTAPHSSTSDSNVDQIAASTAGENDGEEEEDDPDYKEENDAKIDGEETTSTEEEEVEEAAGESEEEHEEEEEEEEEDEEEDDDDTGEDIDMLLNSSEGNKAGFDSGSTACVVLLFKDKLVVANIGDSRCVLCRAGKAVELSADHKPEDLKEKERIEAAGGSVSEDGRVNGGLNLTRAFGDHFYKQTERLPLKDQMITALPDVTVTERHDEADEFLIVACDGIWNSMTSQEACDFVSERIATNTLKQIGADICDHCCAKDTTGDGSGCDNETVIIIDLKKATRSAMCTDSAQSAEASC</sequence>
<dbReference type="Gene3D" id="3.60.40.10">
    <property type="entry name" value="PPM-type phosphatase domain"/>
    <property type="match status" value="2"/>
</dbReference>
<keyword evidence="13" id="KW-1185">Reference proteome</keyword>
<keyword evidence="8" id="KW-0464">Manganese</keyword>
<protein>
    <recommendedName>
        <fullName evidence="3">protein-serine/threonine phosphatase</fullName>
        <ecNumber evidence="3">3.1.3.16</ecNumber>
    </recommendedName>
</protein>
<dbReference type="AlphaFoldDB" id="A0ABD2JNM2"/>
<feature type="compositionally biased region" description="Acidic residues" evidence="10">
    <location>
        <begin position="405"/>
        <end position="416"/>
    </location>
</feature>
<feature type="domain" description="PPM-type phosphatase" evidence="11">
    <location>
        <begin position="23"/>
        <end position="658"/>
    </location>
</feature>
<dbReference type="Pfam" id="PF00481">
    <property type="entry name" value="PP2C"/>
    <property type="match status" value="2"/>
</dbReference>
<proteinExistence type="inferred from homology"/>
<dbReference type="GO" id="GO:0004722">
    <property type="term" value="F:protein serine/threonine phosphatase activity"/>
    <property type="evidence" value="ECO:0007669"/>
    <property type="project" value="UniProtKB-EC"/>
</dbReference>
<keyword evidence="6" id="KW-0460">Magnesium</keyword>
<feature type="compositionally biased region" description="Basic and acidic residues" evidence="10">
    <location>
        <begin position="196"/>
        <end position="210"/>
    </location>
</feature>
<dbReference type="InterPro" id="IPR036457">
    <property type="entry name" value="PPM-type-like_dom_sf"/>
</dbReference>
<evidence type="ECO:0000259" key="11">
    <source>
        <dbReference type="PROSITE" id="PS51746"/>
    </source>
</evidence>
<evidence type="ECO:0000256" key="8">
    <source>
        <dbReference type="ARBA" id="ARBA00023211"/>
    </source>
</evidence>
<evidence type="ECO:0000313" key="12">
    <source>
        <dbReference type="EMBL" id="KAL3092203.1"/>
    </source>
</evidence>
<evidence type="ECO:0000256" key="9">
    <source>
        <dbReference type="RuleBase" id="RU003465"/>
    </source>
</evidence>
<name>A0ABD2JNM2_9BILA</name>
<dbReference type="GO" id="GO:0046872">
    <property type="term" value="F:metal ion binding"/>
    <property type="evidence" value="ECO:0007669"/>
    <property type="project" value="UniProtKB-KW"/>
</dbReference>
<feature type="compositionally biased region" description="Low complexity" evidence="10">
    <location>
        <begin position="122"/>
        <end position="132"/>
    </location>
</feature>
<dbReference type="PROSITE" id="PS01032">
    <property type="entry name" value="PPM_1"/>
    <property type="match status" value="1"/>
</dbReference>
<feature type="compositionally biased region" description="Basic and acidic residues" evidence="10">
    <location>
        <begin position="417"/>
        <end position="426"/>
    </location>
</feature>
<dbReference type="SMART" id="SM00332">
    <property type="entry name" value="PP2Cc"/>
    <property type="match status" value="1"/>
</dbReference>
<organism evidence="12 13">
    <name type="scientific">Heterodera trifolii</name>
    <dbReference type="NCBI Taxonomy" id="157864"/>
    <lineage>
        <taxon>Eukaryota</taxon>
        <taxon>Metazoa</taxon>
        <taxon>Ecdysozoa</taxon>
        <taxon>Nematoda</taxon>
        <taxon>Chromadorea</taxon>
        <taxon>Rhabditida</taxon>
        <taxon>Tylenchina</taxon>
        <taxon>Tylenchomorpha</taxon>
        <taxon>Tylenchoidea</taxon>
        <taxon>Heteroderidae</taxon>
        <taxon>Heteroderinae</taxon>
        <taxon>Heterodera</taxon>
    </lineage>
</organism>
<keyword evidence="5 9" id="KW-0378">Hydrolase</keyword>
<comment type="similarity">
    <text evidence="2 9">Belongs to the PP2C family.</text>
</comment>
<dbReference type="Proteomes" id="UP001620626">
    <property type="component" value="Unassembled WGS sequence"/>
</dbReference>
<evidence type="ECO:0000256" key="1">
    <source>
        <dbReference type="ARBA" id="ARBA00001936"/>
    </source>
</evidence>
<keyword evidence="4" id="KW-0479">Metal-binding</keyword>
<dbReference type="InterPro" id="IPR000222">
    <property type="entry name" value="PP2C_BS"/>
</dbReference>
<evidence type="ECO:0000256" key="5">
    <source>
        <dbReference type="ARBA" id="ARBA00022801"/>
    </source>
</evidence>
<feature type="compositionally biased region" description="Basic and acidic residues" evidence="10">
    <location>
        <begin position="287"/>
        <end position="296"/>
    </location>
</feature>
<evidence type="ECO:0000256" key="6">
    <source>
        <dbReference type="ARBA" id="ARBA00022842"/>
    </source>
</evidence>
<comment type="caution">
    <text evidence="12">The sequence shown here is derived from an EMBL/GenBank/DDBJ whole genome shotgun (WGS) entry which is preliminary data.</text>
</comment>
<evidence type="ECO:0000256" key="7">
    <source>
        <dbReference type="ARBA" id="ARBA00022912"/>
    </source>
</evidence>
<evidence type="ECO:0000256" key="10">
    <source>
        <dbReference type="SAM" id="MobiDB-lite"/>
    </source>
</evidence>
<dbReference type="PROSITE" id="PS51746">
    <property type="entry name" value="PPM_2"/>
    <property type="match status" value="1"/>
</dbReference>
<evidence type="ECO:0000256" key="4">
    <source>
        <dbReference type="ARBA" id="ARBA00022723"/>
    </source>
</evidence>
<dbReference type="InterPro" id="IPR015655">
    <property type="entry name" value="PP2C"/>
</dbReference>
<feature type="compositionally biased region" description="Acidic residues" evidence="10">
    <location>
        <begin position="427"/>
        <end position="471"/>
    </location>
</feature>
<evidence type="ECO:0000256" key="2">
    <source>
        <dbReference type="ARBA" id="ARBA00006702"/>
    </source>
</evidence>
<dbReference type="PANTHER" id="PTHR13832:SF803">
    <property type="entry name" value="PROTEIN PHOSPHATASE 1G"/>
    <property type="match status" value="1"/>
</dbReference>
<reference evidence="12 13" key="1">
    <citation type="submission" date="2024-10" db="EMBL/GenBank/DDBJ databases">
        <authorList>
            <person name="Kim D."/>
        </authorList>
    </citation>
    <scope>NUCLEOTIDE SEQUENCE [LARGE SCALE GENOMIC DNA]</scope>
    <source>
        <strain evidence="12">BH-2024</strain>
    </source>
</reference>